<dbReference type="RefSeq" id="WP_344855517.1">
    <property type="nucleotide sequence ID" value="NZ_BAAAZN010000001.1"/>
</dbReference>
<organism evidence="2 3">
    <name type="scientific">Amycolatopsis ultiminotia</name>
    <dbReference type="NCBI Taxonomy" id="543629"/>
    <lineage>
        <taxon>Bacteria</taxon>
        <taxon>Bacillati</taxon>
        <taxon>Actinomycetota</taxon>
        <taxon>Actinomycetes</taxon>
        <taxon>Pseudonocardiales</taxon>
        <taxon>Pseudonocardiaceae</taxon>
        <taxon>Amycolatopsis</taxon>
    </lineage>
</organism>
<dbReference type="Pfam" id="PF14336">
    <property type="entry name" value="GLUCM-like_C"/>
    <property type="match status" value="1"/>
</dbReference>
<evidence type="ECO:0000313" key="3">
    <source>
        <dbReference type="Proteomes" id="UP001500689"/>
    </source>
</evidence>
<feature type="domain" description="D-glutamate cyclase-like C-terminal" evidence="1">
    <location>
        <begin position="51"/>
        <end position="278"/>
    </location>
</feature>
<name>A0ABP6V3P1_9PSEU</name>
<reference evidence="3" key="1">
    <citation type="journal article" date="2019" name="Int. J. Syst. Evol. Microbiol.">
        <title>The Global Catalogue of Microorganisms (GCM) 10K type strain sequencing project: providing services to taxonomists for standard genome sequencing and annotation.</title>
        <authorList>
            <consortium name="The Broad Institute Genomics Platform"/>
            <consortium name="The Broad Institute Genome Sequencing Center for Infectious Disease"/>
            <person name="Wu L."/>
            <person name="Ma J."/>
        </authorList>
    </citation>
    <scope>NUCLEOTIDE SEQUENCE [LARGE SCALE GENOMIC DNA]</scope>
    <source>
        <strain evidence="3">JCM 16898</strain>
    </source>
</reference>
<keyword evidence="3" id="KW-1185">Reference proteome</keyword>
<dbReference type="PANTHER" id="PTHR32022:SF10">
    <property type="entry name" value="D-GLUTAMATE CYCLASE, MITOCHONDRIAL"/>
    <property type="match status" value="1"/>
</dbReference>
<proteinExistence type="predicted"/>
<dbReference type="EMBL" id="BAAAZN010000001">
    <property type="protein sequence ID" value="GAA3528191.1"/>
    <property type="molecule type" value="Genomic_DNA"/>
</dbReference>
<dbReference type="Proteomes" id="UP001500689">
    <property type="component" value="Unassembled WGS sequence"/>
</dbReference>
<evidence type="ECO:0000259" key="1">
    <source>
        <dbReference type="Pfam" id="PF14336"/>
    </source>
</evidence>
<dbReference type="PANTHER" id="PTHR32022">
    <property type="entry name" value="D-GLUTAMATE CYCLASE, MITOCHONDRIAL"/>
    <property type="match status" value="1"/>
</dbReference>
<gene>
    <name evidence="2" type="ORF">GCM10022222_08970</name>
</gene>
<protein>
    <recommendedName>
        <fullName evidence="1">D-glutamate cyclase-like C-terminal domain-containing protein</fullName>
    </recommendedName>
</protein>
<comment type="caution">
    <text evidence="2">The sequence shown here is derived from an EMBL/GenBank/DDBJ whole genome shotgun (WGS) entry which is preliminary data.</text>
</comment>
<evidence type="ECO:0000313" key="2">
    <source>
        <dbReference type="EMBL" id="GAA3528191.1"/>
    </source>
</evidence>
<sequence length="319" mass="32911">MKPEALPAFESLDRLATVEMRPPTSPSGIMSGFYALAREGRERPLTHDVAAALLERQAEPVLIVTGLVDSARFPQGEVDGPIGSLALARALALLGSEVTIVIDAEALGPVARIAEHAALERVTLREADFTGDAAARAFAETFGVVIGVEKLGRNAIGGRHLVWGTPVEAGDPYADEYFRAAQAAGALTVAVGDNGNEIGFGGIREAAESLTPAGVTVAGGFFAATGVDQFLPAAVSNLGCYAIAAALAVLSRRAELAMSGEQVREWTGLGLASGLRSGGVDDPGFVGDDGIPLRYVAAHAELLAGVVHQSLLGEPWNAH</sequence>
<dbReference type="InterPro" id="IPR025504">
    <property type="entry name" value="GLUCM_C"/>
</dbReference>
<dbReference type="Gene3D" id="3.90.1640.20">
    <property type="entry name" value="TON_0340"/>
    <property type="match status" value="1"/>
</dbReference>
<accession>A0ABP6V3P1</accession>